<dbReference type="SMART" id="SM00271">
    <property type="entry name" value="DnaJ"/>
    <property type="match status" value="1"/>
</dbReference>
<comment type="function">
    <text evidence="2">Participates actively in the response to hyperosmotic and heat shock by preventing the aggregation of stress-denatured proteins and by disaggregating proteins, also in an autonomous, DnaK-independent fashion. Unfolded proteins bind initially to DnaJ; upon interaction with the DnaJ-bound protein, DnaK hydrolyzes its bound ATP, resulting in the formation of a stable complex. GrpE releases ADP from DnaK; ATP binding to DnaK triggers the release of the substrate protein, thus completing the reaction cycle. Several rounds of ATP-dependent interactions between DnaJ, DnaK and GrpE are required for fully efficient folding. Also involved, together with DnaK and GrpE, in the DNA replication of plasmids through activation of initiation proteins.</text>
</comment>
<dbReference type="PRINTS" id="PR00625">
    <property type="entry name" value="JDOMAIN"/>
</dbReference>
<dbReference type="PROSITE" id="PS50076">
    <property type="entry name" value="DNAJ_2"/>
    <property type="match status" value="1"/>
</dbReference>
<dbReference type="Gene3D" id="2.60.260.20">
    <property type="entry name" value="Urease metallochaperone UreE, N-terminal domain"/>
    <property type="match status" value="2"/>
</dbReference>
<keyword evidence="2" id="KW-0963">Cytoplasm</keyword>
<keyword evidence="1 2" id="KW-0143">Chaperone</keyword>
<reference evidence="4 5" key="1">
    <citation type="submission" date="2023-03" db="EMBL/GenBank/DDBJ databases">
        <title>Novel Species.</title>
        <authorList>
            <person name="Ma S."/>
        </authorList>
    </citation>
    <scope>NUCLEOTIDE SEQUENCE [LARGE SCALE GENOMIC DNA]</scope>
    <source>
        <strain evidence="4 5">B11</strain>
    </source>
</reference>
<organism evidence="4 5">
    <name type="scientific">Thermatribacter velox</name>
    <dbReference type="NCBI Taxonomy" id="3039681"/>
    <lineage>
        <taxon>Bacteria</taxon>
        <taxon>Pseudomonadati</taxon>
        <taxon>Atribacterota</taxon>
        <taxon>Atribacteria</taxon>
        <taxon>Atribacterales</taxon>
        <taxon>Thermatribacteraceae</taxon>
        <taxon>Thermatribacter</taxon>
    </lineage>
</organism>
<keyword evidence="2" id="KW-0235">DNA replication</keyword>
<dbReference type="SUPFAM" id="SSF46565">
    <property type="entry name" value="Chaperone J-domain"/>
    <property type="match status" value="1"/>
</dbReference>
<feature type="domain" description="J" evidence="3">
    <location>
        <begin position="5"/>
        <end position="70"/>
    </location>
</feature>
<dbReference type="HAMAP" id="MF_01152">
    <property type="entry name" value="DnaJ"/>
    <property type="match status" value="1"/>
</dbReference>
<comment type="subunit">
    <text evidence="2">Homodimer.</text>
</comment>
<feature type="binding site" evidence="2">
    <location>
        <position position="189"/>
    </location>
    <ligand>
        <name>Zn(2+)</name>
        <dbReference type="ChEBI" id="CHEBI:29105"/>
        <label>1</label>
    </ligand>
</feature>
<feature type="binding site" evidence="2">
    <location>
        <position position="204"/>
    </location>
    <ligand>
        <name>Zn(2+)</name>
        <dbReference type="ChEBI" id="CHEBI:29105"/>
        <label>1</label>
    </ligand>
</feature>
<feature type="binding site" evidence="2">
    <location>
        <position position="192"/>
    </location>
    <ligand>
        <name>Zn(2+)</name>
        <dbReference type="ChEBI" id="CHEBI:29105"/>
        <label>1</label>
    </ligand>
</feature>
<evidence type="ECO:0000313" key="5">
    <source>
        <dbReference type="Proteomes" id="UP001461341"/>
    </source>
</evidence>
<dbReference type="PANTHER" id="PTHR43096">
    <property type="entry name" value="DNAJ HOMOLOG 1, MITOCHONDRIAL-RELATED"/>
    <property type="match status" value="1"/>
</dbReference>
<dbReference type="Gene3D" id="6.20.20.10">
    <property type="match status" value="1"/>
</dbReference>
<keyword evidence="2" id="KW-0677">Repeat</keyword>
<dbReference type="PANTHER" id="PTHR43096:SF52">
    <property type="entry name" value="DNAJ HOMOLOG 1, MITOCHONDRIAL-RELATED"/>
    <property type="match status" value="1"/>
</dbReference>
<evidence type="ECO:0000259" key="3">
    <source>
        <dbReference type="PROSITE" id="PS50076"/>
    </source>
</evidence>
<evidence type="ECO:0000256" key="2">
    <source>
        <dbReference type="HAMAP-Rule" id="MF_01152"/>
    </source>
</evidence>
<keyword evidence="2" id="KW-0479">Metal-binding</keyword>
<comment type="similarity">
    <text evidence="2">Belongs to the DnaJ family.</text>
</comment>
<dbReference type="EMBL" id="CP121689">
    <property type="protein sequence ID" value="WZL76900.1"/>
    <property type="molecule type" value="Genomic_DNA"/>
</dbReference>
<dbReference type="InterPro" id="IPR008971">
    <property type="entry name" value="HSP40/DnaJ_pept-bd"/>
</dbReference>
<comment type="subcellular location">
    <subcellularLocation>
        <location evidence="2">Cytoplasm</location>
    </subcellularLocation>
</comment>
<feature type="binding site" evidence="2">
    <location>
        <position position="207"/>
    </location>
    <ligand>
        <name>Zn(2+)</name>
        <dbReference type="ChEBI" id="CHEBI:29105"/>
        <label>1</label>
    </ligand>
</feature>
<dbReference type="Pfam" id="PF00226">
    <property type="entry name" value="DnaJ"/>
    <property type="match status" value="1"/>
</dbReference>
<dbReference type="PROSITE" id="PS00636">
    <property type="entry name" value="DNAJ_1"/>
    <property type="match status" value="1"/>
</dbReference>
<dbReference type="Pfam" id="PF01556">
    <property type="entry name" value="DnaJ_C"/>
    <property type="match status" value="1"/>
</dbReference>
<dbReference type="Gene3D" id="1.10.287.110">
    <property type="entry name" value="DnaJ domain"/>
    <property type="match status" value="1"/>
</dbReference>
<dbReference type="CDD" id="cd10747">
    <property type="entry name" value="DnaJ_C"/>
    <property type="match status" value="1"/>
</dbReference>
<keyword evidence="2" id="KW-0862">Zinc</keyword>
<dbReference type="SUPFAM" id="SSF49493">
    <property type="entry name" value="HSP40/DnaJ peptide-binding domain"/>
    <property type="match status" value="2"/>
</dbReference>
<name>A0ABZ2YGL7_9BACT</name>
<comment type="cofactor">
    <cofactor evidence="2">
        <name>Zn(2+)</name>
        <dbReference type="ChEBI" id="CHEBI:29105"/>
    </cofactor>
    <text evidence="2">Binds 2 Zn(2+) ions per monomer.</text>
</comment>
<dbReference type="InterPro" id="IPR002939">
    <property type="entry name" value="DnaJ_C"/>
</dbReference>
<dbReference type="InterPro" id="IPR012724">
    <property type="entry name" value="DnaJ"/>
</dbReference>
<dbReference type="Proteomes" id="UP001461341">
    <property type="component" value="Chromosome"/>
</dbReference>
<comment type="domain">
    <text evidence="2">The J domain is necessary and sufficient to stimulate DnaK ATPase activity. Zinc center 1 plays an important role in the autonomous, DnaK-independent chaperone activity of DnaJ. Zinc center 2 is essential for interaction with DnaK and for DnaJ activity.</text>
</comment>
<keyword evidence="5" id="KW-1185">Reference proteome</keyword>
<gene>
    <name evidence="2" type="primary">dnaJ</name>
    <name evidence="4" type="ORF">QBE54_04005</name>
</gene>
<evidence type="ECO:0000313" key="4">
    <source>
        <dbReference type="EMBL" id="WZL76900.1"/>
    </source>
</evidence>
<dbReference type="InterPro" id="IPR001623">
    <property type="entry name" value="DnaJ_domain"/>
</dbReference>
<keyword evidence="2" id="KW-0346">Stress response</keyword>
<proteinExistence type="inferred from homology"/>
<dbReference type="InterPro" id="IPR018253">
    <property type="entry name" value="DnaJ_domain_CS"/>
</dbReference>
<comment type="caution">
    <text evidence="2">Lacks conserved residue(s) required for the propagation of feature annotation.</text>
</comment>
<dbReference type="CDD" id="cd06257">
    <property type="entry name" value="DnaJ"/>
    <property type="match status" value="1"/>
</dbReference>
<dbReference type="InterPro" id="IPR036869">
    <property type="entry name" value="J_dom_sf"/>
</dbReference>
<protein>
    <recommendedName>
        <fullName evidence="2">Chaperone protein DnaJ</fullName>
    </recommendedName>
</protein>
<dbReference type="RefSeq" id="WP_369019064.1">
    <property type="nucleotide sequence ID" value="NZ_CP121689.1"/>
</dbReference>
<sequence length="359" mass="40764">MEFKDYYKILGVDRNADEKEIKRAYRRLARKYHPDLNPGDKEAEKKFKEINEAYEVLSDPEKRKRYDELGAAWNTYGQQNTEQFWQDFYRKYGASGQRYYTAGEAQAEWGGFEDFSDFFKILFGDIFSSERPSGRGFRVYRTYRSSPFAEHTTKKETPTSEPTHEVEISLEEVYRGTTRNIKVAFDEICSACSGTGKSGNFGVCSSCNGEGVIRKSKTVNVTIPPGLDDGSKLRIPGVAGGRDLYLRIKIKPHPVFRKEGSNLSLDLPVTLYEALLGAEVEIPLLDGKKVRLKIPPETQNGTVLRLKGLGFVDPKTKEKGDLLVKVQVVLPRQLSAKEKELFQELATLRHENPRLNLVS</sequence>
<accession>A0ABZ2YGL7</accession>
<evidence type="ECO:0000256" key="1">
    <source>
        <dbReference type="ARBA" id="ARBA00023186"/>
    </source>
</evidence>